<keyword evidence="2" id="KW-0812">Transmembrane</keyword>
<keyword evidence="2" id="KW-1133">Transmembrane helix</keyword>
<protein>
    <recommendedName>
        <fullName evidence="3">DUF6708 domain-containing protein</fullName>
    </recommendedName>
</protein>
<reference evidence="4 5" key="1">
    <citation type="submission" date="2020-03" db="EMBL/GenBank/DDBJ databases">
        <title>Draft genome sequence of environmentally isolated cultures.</title>
        <authorList>
            <person name="Wilson H.S."/>
            <person name="De Leon M.E."/>
        </authorList>
    </citation>
    <scope>NUCLEOTIDE SEQUENCE [LARGE SCALE GENOMIC DNA]</scope>
    <source>
        <strain evidence="4 5">HSC-31F16</strain>
    </source>
</reference>
<keyword evidence="5" id="KW-1185">Reference proteome</keyword>
<dbReference type="Pfam" id="PF20455">
    <property type="entry name" value="DUF6708"/>
    <property type="match status" value="1"/>
</dbReference>
<evidence type="ECO:0000256" key="1">
    <source>
        <dbReference type="SAM" id="MobiDB-lite"/>
    </source>
</evidence>
<keyword evidence="2" id="KW-0472">Membrane</keyword>
<feature type="transmembrane region" description="Helical" evidence="2">
    <location>
        <begin position="239"/>
        <end position="260"/>
    </location>
</feature>
<organism evidence="4 5">
    <name type="scientific">Chromobacterium fluminis</name>
    <dbReference type="NCBI Taxonomy" id="3044269"/>
    <lineage>
        <taxon>Bacteria</taxon>
        <taxon>Pseudomonadati</taxon>
        <taxon>Pseudomonadota</taxon>
        <taxon>Betaproteobacteria</taxon>
        <taxon>Neisseriales</taxon>
        <taxon>Chromobacteriaceae</taxon>
        <taxon>Chromobacterium</taxon>
    </lineage>
</organism>
<dbReference type="EMBL" id="JAAOMA010000003">
    <property type="protein sequence ID" value="NHR04279.1"/>
    <property type="molecule type" value="Genomic_DNA"/>
</dbReference>
<feature type="transmembrane region" description="Helical" evidence="2">
    <location>
        <begin position="62"/>
        <end position="82"/>
    </location>
</feature>
<gene>
    <name evidence="4" type="ORF">HA052_03625</name>
</gene>
<evidence type="ECO:0000259" key="3">
    <source>
        <dbReference type="Pfam" id="PF20455"/>
    </source>
</evidence>
<proteinExistence type="predicted"/>
<dbReference type="Proteomes" id="UP001515641">
    <property type="component" value="Unassembled WGS sequence"/>
</dbReference>
<sequence length="302" mass="35075">MEYTGLLRSYSINRPLSKSDHTYQIHQKTRLDISLSYELSVIKFNSNHMEVIDKFFKWKGGITTICTLLLLGIFTLLLITAHGAIFTCPDEPEAWALLLFGMAITSPLIWLLFKSIRKEINYTHYPIRLDRNNNKIHVFRQNGSTLSADWNAIFFTLSKVTGNHWEIQGHILKPDNITIIETFSFCSLEVGEEGRKACYHYWEFLRRYMEEGPQSVVNEIKAILPIPPQKHDFTWMVNGFIFTFGNNGLGLLTTLVYIIITIPGRWLAMRYSKIPHWPKEIEEQSPIQPNDPYFRDATSNPK</sequence>
<comment type="caution">
    <text evidence="4">The sequence shown here is derived from an EMBL/GenBank/DDBJ whole genome shotgun (WGS) entry which is preliminary data.</text>
</comment>
<evidence type="ECO:0000256" key="2">
    <source>
        <dbReference type="SAM" id="Phobius"/>
    </source>
</evidence>
<dbReference type="RefSeq" id="WP_166450804.1">
    <property type="nucleotide sequence ID" value="NZ_JAAOMA010000003.1"/>
</dbReference>
<dbReference type="InterPro" id="IPR046554">
    <property type="entry name" value="DUF6708"/>
</dbReference>
<name>A0ABX0KXP3_9NEIS</name>
<evidence type="ECO:0000313" key="5">
    <source>
        <dbReference type="Proteomes" id="UP001515641"/>
    </source>
</evidence>
<evidence type="ECO:0000313" key="4">
    <source>
        <dbReference type="EMBL" id="NHR04279.1"/>
    </source>
</evidence>
<feature type="domain" description="DUF6708" evidence="3">
    <location>
        <begin position="109"/>
        <end position="285"/>
    </location>
</feature>
<feature type="region of interest" description="Disordered" evidence="1">
    <location>
        <begin position="283"/>
        <end position="302"/>
    </location>
</feature>
<feature type="transmembrane region" description="Helical" evidence="2">
    <location>
        <begin position="94"/>
        <end position="113"/>
    </location>
</feature>
<accession>A0ABX0KXP3</accession>